<dbReference type="InterPro" id="IPR000683">
    <property type="entry name" value="Gfo/Idh/MocA-like_OxRdtase_N"/>
</dbReference>
<evidence type="ECO:0000259" key="2">
    <source>
        <dbReference type="Pfam" id="PF01408"/>
    </source>
</evidence>
<evidence type="ECO:0000313" key="5">
    <source>
        <dbReference type="Proteomes" id="UP000275069"/>
    </source>
</evidence>
<dbReference type="Proteomes" id="UP000275069">
    <property type="component" value="Chromosome"/>
</dbReference>
<evidence type="ECO:0000256" key="1">
    <source>
        <dbReference type="ARBA" id="ARBA00023027"/>
    </source>
</evidence>
<evidence type="ECO:0000259" key="3">
    <source>
        <dbReference type="Pfam" id="PF22725"/>
    </source>
</evidence>
<dbReference type="PANTHER" id="PTHR43249">
    <property type="entry name" value="UDP-N-ACETYL-2-AMINO-2-DEOXY-D-GLUCURONATE OXIDASE"/>
    <property type="match status" value="1"/>
</dbReference>
<dbReference type="SUPFAM" id="SSF51735">
    <property type="entry name" value="NAD(P)-binding Rossmann-fold domains"/>
    <property type="match status" value="1"/>
</dbReference>
<keyword evidence="5" id="KW-1185">Reference proteome</keyword>
<dbReference type="InterPro" id="IPR052515">
    <property type="entry name" value="Gfo/Idh/MocA_Oxidoreductase"/>
</dbReference>
<name>A0A387BP18_9MICO</name>
<dbReference type="SUPFAM" id="SSF55347">
    <property type="entry name" value="Glyceraldehyde-3-phosphate dehydrogenase-like, C-terminal domain"/>
    <property type="match status" value="1"/>
</dbReference>
<reference evidence="4 5" key="1">
    <citation type="submission" date="2018-09" db="EMBL/GenBank/DDBJ databases">
        <title>Genome sequencing of strain 2DFW10M-5.</title>
        <authorList>
            <person name="Heo J."/>
            <person name="Kim S.-J."/>
            <person name="Kwon S.-W."/>
        </authorList>
    </citation>
    <scope>NUCLEOTIDE SEQUENCE [LARGE SCALE GENOMIC DNA]</scope>
    <source>
        <strain evidence="4 5">2DFW10M-5</strain>
    </source>
</reference>
<protein>
    <submittedName>
        <fullName evidence="4">Gfo/Idh/MocA family oxidoreductase</fullName>
    </submittedName>
</protein>
<dbReference type="Gene3D" id="3.40.50.720">
    <property type="entry name" value="NAD(P)-binding Rossmann-like Domain"/>
    <property type="match status" value="1"/>
</dbReference>
<dbReference type="RefSeq" id="WP_120789317.1">
    <property type="nucleotide sequence ID" value="NZ_CP032624.1"/>
</dbReference>
<sequence length="379" mass="40864">MSEKVRIGIIGTGGIAEARHIPSLRQLGDKVEIVGVMDIDRQRAEDSAQRSGIPGVYSSVEELLESGRPQIVHICTPPSTHVALAEQVLRAGVWVLVEKPPCLTLAEYDRIEAAARAGGAQFSVVFQHRFGSGGVHAAQLLASGELGRPLVAVCNTLWYRAPSYYDLPWRGRWQTEGGGPTMGHGIHQMDLLLALLGDWKEVTALAGRLDRDIETEDVTMASVVFENGTMASIVNSILSPREESYIRIDTTDATVELSHTYGYENSNWSYTAAPHVTDAARVAAWSQPAGDERSSHALQFRAVVDAYLAGEVPPVTGQAGRQALELIAGIYQSAFTGRVVRRGELAPGSPYYDSMNAGRFGWGEGLAEPRAGLEEAAVA</sequence>
<feature type="domain" description="GFO/IDH/MocA-like oxidoreductase" evidence="3">
    <location>
        <begin position="136"/>
        <end position="255"/>
    </location>
</feature>
<organism evidence="4 5">
    <name type="scientific">Gryllotalpicola protaetiae</name>
    <dbReference type="NCBI Taxonomy" id="2419771"/>
    <lineage>
        <taxon>Bacteria</taxon>
        <taxon>Bacillati</taxon>
        <taxon>Actinomycetota</taxon>
        <taxon>Actinomycetes</taxon>
        <taxon>Micrococcales</taxon>
        <taxon>Microbacteriaceae</taxon>
        <taxon>Gryllotalpicola</taxon>
    </lineage>
</organism>
<dbReference type="KEGG" id="gry:D7I44_09705"/>
<dbReference type="GO" id="GO:0000166">
    <property type="term" value="F:nucleotide binding"/>
    <property type="evidence" value="ECO:0007669"/>
    <property type="project" value="InterPro"/>
</dbReference>
<gene>
    <name evidence="4" type="ORF">D7I44_09705</name>
</gene>
<dbReference type="OrthoDB" id="9815825at2"/>
<feature type="domain" description="Gfo/Idh/MocA-like oxidoreductase N-terminal" evidence="2">
    <location>
        <begin position="5"/>
        <end position="124"/>
    </location>
</feature>
<accession>A0A387BP18</accession>
<proteinExistence type="predicted"/>
<evidence type="ECO:0000313" key="4">
    <source>
        <dbReference type="EMBL" id="AYG03784.1"/>
    </source>
</evidence>
<keyword evidence="1" id="KW-0520">NAD</keyword>
<dbReference type="PANTHER" id="PTHR43249:SF1">
    <property type="entry name" value="D-GLUCOSIDE 3-DEHYDROGENASE"/>
    <property type="match status" value="1"/>
</dbReference>
<dbReference type="Gene3D" id="3.30.360.10">
    <property type="entry name" value="Dihydrodipicolinate Reductase, domain 2"/>
    <property type="match status" value="1"/>
</dbReference>
<dbReference type="InterPro" id="IPR036291">
    <property type="entry name" value="NAD(P)-bd_dom_sf"/>
</dbReference>
<dbReference type="EMBL" id="CP032624">
    <property type="protein sequence ID" value="AYG03784.1"/>
    <property type="molecule type" value="Genomic_DNA"/>
</dbReference>
<dbReference type="Pfam" id="PF01408">
    <property type="entry name" value="GFO_IDH_MocA"/>
    <property type="match status" value="1"/>
</dbReference>
<dbReference type="InterPro" id="IPR055170">
    <property type="entry name" value="GFO_IDH_MocA-like_dom"/>
</dbReference>
<dbReference type="AlphaFoldDB" id="A0A387BP18"/>
<dbReference type="Pfam" id="PF22725">
    <property type="entry name" value="GFO_IDH_MocA_C3"/>
    <property type="match status" value="1"/>
</dbReference>